<dbReference type="SUPFAM" id="SSF64518">
    <property type="entry name" value="Phase 1 flagellin"/>
    <property type="match status" value="1"/>
</dbReference>
<evidence type="ECO:0000256" key="4">
    <source>
        <dbReference type="ARBA" id="ARBA00016244"/>
    </source>
</evidence>
<feature type="domain" description="Flagellar hook-associated protein FlgK helical" evidence="10">
    <location>
        <begin position="102"/>
        <end position="362"/>
    </location>
</feature>
<evidence type="ECO:0000256" key="5">
    <source>
        <dbReference type="ARBA" id="ARBA00022525"/>
    </source>
</evidence>
<feature type="domain" description="Flagellar basal body rod protein N-terminal" evidence="8">
    <location>
        <begin position="8"/>
        <end position="38"/>
    </location>
</feature>
<dbReference type="GO" id="GO:0009424">
    <property type="term" value="C:bacterial-type flagellum hook"/>
    <property type="evidence" value="ECO:0007669"/>
    <property type="project" value="UniProtKB-UniRule"/>
</dbReference>
<comment type="subcellular location">
    <subcellularLocation>
        <location evidence="1 7">Bacterial flagellum</location>
    </subcellularLocation>
    <subcellularLocation>
        <location evidence="2 7">Secreted</location>
    </subcellularLocation>
</comment>
<comment type="similarity">
    <text evidence="3 7">Belongs to the flagella basal body rod proteins family.</text>
</comment>
<dbReference type="OrthoDB" id="9802553at2"/>
<dbReference type="Pfam" id="PF06429">
    <property type="entry name" value="Flg_bbr_C"/>
    <property type="match status" value="1"/>
</dbReference>
<evidence type="ECO:0000259" key="10">
    <source>
        <dbReference type="Pfam" id="PF22638"/>
    </source>
</evidence>
<keyword evidence="11" id="KW-0969">Cilium</keyword>
<evidence type="ECO:0000313" key="11">
    <source>
        <dbReference type="EMBL" id="AIF68052.1"/>
    </source>
</evidence>
<dbReference type="PANTHER" id="PTHR30033:SF1">
    <property type="entry name" value="FLAGELLAR HOOK-ASSOCIATED PROTEIN 1"/>
    <property type="match status" value="1"/>
</dbReference>
<dbReference type="Proteomes" id="UP000027980">
    <property type="component" value="Chromosome"/>
</dbReference>
<dbReference type="Pfam" id="PF22638">
    <property type="entry name" value="FlgK_D1"/>
    <property type="match status" value="1"/>
</dbReference>
<dbReference type="InterPro" id="IPR053927">
    <property type="entry name" value="FlgK_helical"/>
</dbReference>
<evidence type="ECO:0000259" key="9">
    <source>
        <dbReference type="Pfam" id="PF06429"/>
    </source>
</evidence>
<protein>
    <recommendedName>
        <fullName evidence="4 7">Flagellar hook-associated protein 1</fullName>
        <shortName evidence="7">HAP1</shortName>
    </recommendedName>
</protein>
<dbReference type="RefSeq" id="WP_038564526.1">
    <property type="nucleotide sequence ID" value="NZ_CP008876.1"/>
</dbReference>
<dbReference type="GO" id="GO:0005198">
    <property type="term" value="F:structural molecule activity"/>
    <property type="evidence" value="ECO:0007669"/>
    <property type="project" value="UniProtKB-UniRule"/>
</dbReference>
<dbReference type="GO" id="GO:0005576">
    <property type="term" value="C:extracellular region"/>
    <property type="evidence" value="ECO:0007669"/>
    <property type="project" value="UniProtKB-SubCell"/>
</dbReference>
<evidence type="ECO:0000256" key="1">
    <source>
        <dbReference type="ARBA" id="ARBA00004365"/>
    </source>
</evidence>
<feature type="domain" description="Flagellar basal-body/hook protein C-terminal" evidence="9">
    <location>
        <begin position="460"/>
        <end position="498"/>
    </location>
</feature>
<dbReference type="Pfam" id="PF00460">
    <property type="entry name" value="Flg_bb_rod"/>
    <property type="match status" value="1"/>
</dbReference>
<sequence length="505" mass="54318">MGSTFQGLEIARSALYAQQTALYTTSNNIANANTEGYTRQRVNFEQISPYPAAGRNRPEVVGQQGTGVQAGSIERIRNSYLDAQYRSQTGTAAYWSMKSEALNRMEGVINEPSDTGLSAVLDDFWSSLQDLSSTPEESGARSVALQKGQAVAETFNYISDSLTNVRGDLRDQIDNVSVKSINSYMNQINELNKQIAEMEPHGMVTNDLYDKRDVLIDELSSMVNIKVEYQESGGHAPTAAQGIAKITLVDDQGAAQAVLVDPDSKTYQPLSIQYGQDENGMEAVESITFGDTEISVENFTSKGELKGLIDSYGYLEDGAVKGTYPEMMKNLDKMAFSFAQAMNAVQQTGYTKDGTVSGIDFFDAGGSEYGAAAKISLSAAIEGKPDLIAASADGTSGNGENAKKLSEAMRSPLAGLGNTSVSSFYEGMIGTLGVNAQEAKRQATNSTSLVDQADLQRQSVSSVSLDEEMTNMIKFQHAYNAAARSMTAVDEMLDTIINNMGLVGR</sequence>
<organism evidence="11 12">
    <name type="scientific">Terribacillus saccharophilus</name>
    <dbReference type="NCBI Taxonomy" id="361277"/>
    <lineage>
        <taxon>Bacteria</taxon>
        <taxon>Bacillati</taxon>
        <taxon>Bacillota</taxon>
        <taxon>Bacilli</taxon>
        <taxon>Bacillales</taxon>
        <taxon>Bacillaceae</taxon>
        <taxon>Terribacillus</taxon>
    </lineage>
</organism>
<evidence type="ECO:0000256" key="2">
    <source>
        <dbReference type="ARBA" id="ARBA00004613"/>
    </source>
</evidence>
<evidence type="ECO:0000256" key="3">
    <source>
        <dbReference type="ARBA" id="ARBA00009677"/>
    </source>
</evidence>
<proteinExistence type="inferred from homology"/>
<dbReference type="PANTHER" id="PTHR30033">
    <property type="entry name" value="FLAGELLAR HOOK-ASSOCIATED PROTEIN 1"/>
    <property type="match status" value="1"/>
</dbReference>
<evidence type="ECO:0000256" key="6">
    <source>
        <dbReference type="ARBA" id="ARBA00023143"/>
    </source>
</evidence>
<accession>A0A075LPZ8</accession>
<dbReference type="KEGG" id="tap:GZ22_16370"/>
<dbReference type="InterPro" id="IPR002371">
    <property type="entry name" value="FlgK"/>
</dbReference>
<dbReference type="GO" id="GO:0044780">
    <property type="term" value="P:bacterial-type flagellum assembly"/>
    <property type="evidence" value="ECO:0007669"/>
    <property type="project" value="InterPro"/>
</dbReference>
<dbReference type="PROSITE" id="PS00588">
    <property type="entry name" value="FLAGELLA_BB_ROD"/>
    <property type="match status" value="1"/>
</dbReference>
<dbReference type="AlphaFoldDB" id="A0A075LPZ8"/>
<dbReference type="PRINTS" id="PR01005">
    <property type="entry name" value="FLGHOOKAP1"/>
</dbReference>
<dbReference type="EMBL" id="CP008876">
    <property type="protein sequence ID" value="AIF68052.1"/>
    <property type="molecule type" value="Genomic_DNA"/>
</dbReference>
<gene>
    <name evidence="7 11" type="primary">flgK</name>
    <name evidence="11" type="ORF">GZ22_16370</name>
</gene>
<evidence type="ECO:0000259" key="8">
    <source>
        <dbReference type="Pfam" id="PF00460"/>
    </source>
</evidence>
<dbReference type="InterPro" id="IPR010930">
    <property type="entry name" value="Flg_bb/hook_C_dom"/>
</dbReference>
<keyword evidence="6 7" id="KW-0975">Bacterial flagellum</keyword>
<reference evidence="11 12" key="1">
    <citation type="submission" date="2014-07" db="EMBL/GenBank/DDBJ databases">
        <title>Complete genome sequence of a moderately halophilic bacterium Terribacillus aidingensis MP602, isolated from Cryptomeria fortunei in Tianmu mountain in China.</title>
        <authorList>
            <person name="Wang Y."/>
            <person name="Lu P."/>
            <person name="Zhang L."/>
        </authorList>
    </citation>
    <scope>NUCLEOTIDE SEQUENCE [LARGE SCALE GENOMIC DNA]</scope>
    <source>
        <strain evidence="11 12">MP602</strain>
    </source>
</reference>
<dbReference type="InterPro" id="IPR019776">
    <property type="entry name" value="Flagellar_basal_body_rod_CS"/>
</dbReference>
<dbReference type="HOGENOM" id="CLU_012762_1_1_9"/>
<keyword evidence="11" id="KW-0966">Cell projection</keyword>
<name>A0A075LPZ8_9BACI</name>
<dbReference type="InterPro" id="IPR001444">
    <property type="entry name" value="Flag_bb_rod_N"/>
</dbReference>
<evidence type="ECO:0000256" key="7">
    <source>
        <dbReference type="RuleBase" id="RU362065"/>
    </source>
</evidence>
<keyword evidence="5 7" id="KW-0964">Secreted</keyword>
<keyword evidence="11" id="KW-0282">Flagellum</keyword>
<dbReference type="GeneID" id="34222959"/>
<dbReference type="NCBIfam" id="TIGR02492">
    <property type="entry name" value="flgK_ends"/>
    <property type="match status" value="1"/>
</dbReference>
<evidence type="ECO:0000313" key="12">
    <source>
        <dbReference type="Proteomes" id="UP000027980"/>
    </source>
</evidence>